<comment type="similarity">
    <text evidence="1">Belongs to the N(4)/N(6)-methyltransferase family.</text>
</comment>
<dbReference type="Proteomes" id="UP000184368">
    <property type="component" value="Unassembled WGS sequence"/>
</dbReference>
<evidence type="ECO:0000256" key="1">
    <source>
        <dbReference type="ARBA" id="ARBA00006594"/>
    </source>
</evidence>
<keyword evidence="4" id="KW-1185">Reference proteome</keyword>
<dbReference type="STRING" id="1302690.BUE76_22030"/>
<proteinExistence type="inferred from homology"/>
<protein>
    <submittedName>
        <fullName evidence="3">Uncharacterized protein</fullName>
    </submittedName>
</protein>
<evidence type="ECO:0000313" key="3">
    <source>
        <dbReference type="EMBL" id="SHF15426.1"/>
    </source>
</evidence>
<accession>A0A1M4ZCV5</accession>
<name>A0A1M4ZCV5_9BACT</name>
<reference evidence="3 4" key="1">
    <citation type="submission" date="2016-11" db="EMBL/GenBank/DDBJ databases">
        <authorList>
            <person name="Jaros S."/>
            <person name="Januszkiewicz K."/>
            <person name="Wedrychowicz H."/>
        </authorList>
    </citation>
    <scope>NUCLEOTIDE SEQUENCE [LARGE SCALE GENOMIC DNA]</scope>
    <source>
        <strain evidence="3 4">DSM 26897</strain>
    </source>
</reference>
<keyword evidence="2" id="KW-0680">Restriction system</keyword>
<sequence length="93" mass="10441">MFEQTFRDINDILWKDAGASSDLEYIEQTSQVLFLRYLDEPGSERADEAVLPGKDYTCILEEAYGWSTRAMPKGTDGKVDHNKAMTGSDLCAL</sequence>
<dbReference type="AlphaFoldDB" id="A0A1M4ZCV5"/>
<evidence type="ECO:0000313" key="4">
    <source>
        <dbReference type="Proteomes" id="UP000184368"/>
    </source>
</evidence>
<dbReference type="EMBL" id="FQUO01000005">
    <property type="protein sequence ID" value="SHF15426.1"/>
    <property type="molecule type" value="Genomic_DNA"/>
</dbReference>
<dbReference type="Gene3D" id="1.20.1260.30">
    <property type="match status" value="1"/>
</dbReference>
<organism evidence="3 4">
    <name type="scientific">Cnuella takakiae</name>
    <dbReference type="NCBI Taxonomy" id="1302690"/>
    <lineage>
        <taxon>Bacteria</taxon>
        <taxon>Pseudomonadati</taxon>
        <taxon>Bacteroidota</taxon>
        <taxon>Chitinophagia</taxon>
        <taxon>Chitinophagales</taxon>
        <taxon>Chitinophagaceae</taxon>
        <taxon>Cnuella</taxon>
    </lineage>
</organism>
<dbReference type="RefSeq" id="WP_073041894.1">
    <property type="nucleotide sequence ID" value="NZ_FQUO01000005.1"/>
</dbReference>
<evidence type="ECO:0000256" key="2">
    <source>
        <dbReference type="ARBA" id="ARBA00022747"/>
    </source>
</evidence>
<dbReference type="InterPro" id="IPR038333">
    <property type="entry name" value="T1MK-like_N_sf"/>
</dbReference>
<gene>
    <name evidence="3" type="ORF">SAMN05444008_105163</name>
</gene>
<dbReference type="GO" id="GO:0009307">
    <property type="term" value="P:DNA restriction-modification system"/>
    <property type="evidence" value="ECO:0007669"/>
    <property type="project" value="UniProtKB-KW"/>
</dbReference>